<dbReference type="RefSeq" id="WP_123359389.1">
    <property type="nucleotide sequence ID" value="NZ_MOBM01000038.1"/>
</dbReference>
<gene>
    <name evidence="1" type="ORF">BK662_18350</name>
    <name evidence="2" type="ORF">BK662_24345</name>
</gene>
<dbReference type="EMBL" id="MOBM01000038">
    <property type="protein sequence ID" value="RON13137.1"/>
    <property type="molecule type" value="Genomic_DNA"/>
</dbReference>
<evidence type="ECO:0000313" key="2">
    <source>
        <dbReference type="EMBL" id="RON14247.1"/>
    </source>
</evidence>
<organism evidence="1 3">
    <name type="scientific">Pseudomonas frederiksbergensis</name>
    <dbReference type="NCBI Taxonomy" id="104087"/>
    <lineage>
        <taxon>Bacteria</taxon>
        <taxon>Pseudomonadati</taxon>
        <taxon>Pseudomonadota</taxon>
        <taxon>Gammaproteobacteria</taxon>
        <taxon>Pseudomonadales</taxon>
        <taxon>Pseudomonadaceae</taxon>
        <taxon>Pseudomonas</taxon>
    </lineage>
</organism>
<proteinExistence type="predicted"/>
<evidence type="ECO:0000313" key="3">
    <source>
        <dbReference type="Proteomes" id="UP000284002"/>
    </source>
</evidence>
<dbReference type="EMBL" id="MOBM01000038">
    <property type="protein sequence ID" value="RON14247.1"/>
    <property type="molecule type" value="Genomic_DNA"/>
</dbReference>
<name>A0A423HJ44_9PSED</name>
<comment type="caution">
    <text evidence="1">The sequence shown here is derived from an EMBL/GenBank/DDBJ whole genome shotgun (WGS) entry which is preliminary data.</text>
</comment>
<reference evidence="1 3" key="1">
    <citation type="submission" date="2016-10" db="EMBL/GenBank/DDBJ databases">
        <title>Comparative genome analysis of multiple Pseudomonas spp. focuses on biocontrol and plant growth promoting traits.</title>
        <authorList>
            <person name="Tao X.-Y."/>
            <person name="Taylor C.G."/>
        </authorList>
    </citation>
    <scope>NUCLEOTIDE SEQUENCE [LARGE SCALE GENOMIC DNA]</scope>
    <source>
        <strain evidence="1 3">36C6</strain>
    </source>
</reference>
<sequence length="233" mass="26887">MRRNLRFIWDDARVDADFHADSTAVLDAAEDISIRARMALAIGLYEWVVWRFDGLHNHTEPEQVLQASWCSTVDPRYLKYFEFERRQWTGPIDGPLWCAMTHLSFGLNNGYAYEGDLYSALGFLYRLAAHVLPERSVLDRWMQPILIRLGQHYPVQTIDPFADLFDYRIGEQLGPLIGRDVLDPALPPNMARDRQFLSETLANAVATKNPFLATPEDLKDLDFEGEPYLLPHF</sequence>
<accession>A0A423HJ44</accession>
<dbReference type="Proteomes" id="UP000284002">
    <property type="component" value="Unassembled WGS sequence"/>
</dbReference>
<dbReference type="AlphaFoldDB" id="A0A423HJ44"/>
<evidence type="ECO:0000313" key="1">
    <source>
        <dbReference type="EMBL" id="RON13137.1"/>
    </source>
</evidence>
<protein>
    <submittedName>
        <fullName evidence="1">Uncharacterized protein</fullName>
    </submittedName>
</protein>